<dbReference type="Pfam" id="PF04893">
    <property type="entry name" value="Yip1"/>
    <property type="match status" value="1"/>
</dbReference>
<evidence type="ECO:0000256" key="1">
    <source>
        <dbReference type="ARBA" id="ARBA00004141"/>
    </source>
</evidence>
<keyword evidence="4 5" id="KW-0472">Membrane</keyword>
<dbReference type="AlphaFoldDB" id="A0A430G3F3"/>
<protein>
    <submittedName>
        <fullName evidence="7">YIP1 family protein</fullName>
    </submittedName>
</protein>
<evidence type="ECO:0000313" key="8">
    <source>
        <dbReference type="Proteomes" id="UP000287746"/>
    </source>
</evidence>
<name>A0A430G3F3_9SPHN</name>
<keyword evidence="3 5" id="KW-1133">Transmembrane helix</keyword>
<evidence type="ECO:0000256" key="4">
    <source>
        <dbReference type="ARBA" id="ARBA00023136"/>
    </source>
</evidence>
<proteinExistence type="predicted"/>
<feature type="transmembrane region" description="Helical" evidence="5">
    <location>
        <begin position="139"/>
        <end position="169"/>
    </location>
</feature>
<feature type="transmembrane region" description="Helical" evidence="5">
    <location>
        <begin position="54"/>
        <end position="75"/>
    </location>
</feature>
<sequence>MYSERSTDREGHGMTGETSSNLIERIKNILLKPKEEWERIDAEPATVGGLMTGWVVPLAAIGPVAGLIGGLVFGYGGMFGITIRPSVTMAVTGAVISYLLALLCAWLFSKIIDALAPSFGGQKNPVQAMKVAAYSGTAAYLAGIFQIIPALGILGLLGLYSLYLLYLGLPRLMKAPADKAMGYTIVTVVVAIVLFFVVSVVTGALTSLVVPRAITSATMSGEVSVPGVGKVDLSKLEEASKKMEAAAERAQTATPVDRQALAALLPASAGGWTRTALESSTASAGGMGGSQAEARYEANGQSVRLKVADLAAAGAFAAMASAFKVETSREDDQGYEKSGLIDGRYTMEKWNKSGSGSYGVLLKDRFLVEAEGNVPDIGTLKALVGAVDAGKLEALAN</sequence>
<evidence type="ECO:0000256" key="5">
    <source>
        <dbReference type="SAM" id="Phobius"/>
    </source>
</evidence>
<reference evidence="7 8" key="1">
    <citation type="submission" date="2018-07" db="EMBL/GenBank/DDBJ databases">
        <title>Genomic and Epidemiologic Investigation of an Indolent Hospital Outbreak.</title>
        <authorList>
            <person name="Johnson R.C."/>
            <person name="Deming C."/>
            <person name="Conlan S."/>
            <person name="Zellmer C.J."/>
            <person name="Michelin A.V."/>
            <person name="Lee-Lin S."/>
            <person name="Thomas P.J."/>
            <person name="Park M."/>
            <person name="Weingarten R.A."/>
            <person name="Less J."/>
            <person name="Dekker J.P."/>
            <person name="Frank K.M."/>
            <person name="Musser K.A."/>
            <person name="Mcquiston J.R."/>
            <person name="Henderson D.K."/>
            <person name="Lau A.F."/>
            <person name="Palmore T.N."/>
            <person name="Segre J.A."/>
        </authorList>
    </citation>
    <scope>NUCLEOTIDE SEQUENCE [LARGE SCALE GENOMIC DNA]</scope>
    <source>
        <strain evidence="7 8">SK-CDC1_0717</strain>
    </source>
</reference>
<comment type="caution">
    <text evidence="7">The sequence shown here is derived from an EMBL/GenBank/DDBJ whole genome shotgun (WGS) entry which is preliminary data.</text>
</comment>
<gene>
    <name evidence="7" type="ORF">DAH66_11675</name>
</gene>
<evidence type="ECO:0000256" key="3">
    <source>
        <dbReference type="ARBA" id="ARBA00022989"/>
    </source>
</evidence>
<dbReference type="Proteomes" id="UP000287746">
    <property type="component" value="Unassembled WGS sequence"/>
</dbReference>
<organism evidence="7 8">
    <name type="scientific">Sphingomonas koreensis</name>
    <dbReference type="NCBI Taxonomy" id="93064"/>
    <lineage>
        <taxon>Bacteria</taxon>
        <taxon>Pseudomonadati</taxon>
        <taxon>Pseudomonadota</taxon>
        <taxon>Alphaproteobacteria</taxon>
        <taxon>Sphingomonadales</taxon>
        <taxon>Sphingomonadaceae</taxon>
        <taxon>Sphingomonas</taxon>
    </lineage>
</organism>
<dbReference type="GO" id="GO:0016020">
    <property type="term" value="C:membrane"/>
    <property type="evidence" value="ECO:0007669"/>
    <property type="project" value="UniProtKB-SubCell"/>
</dbReference>
<evidence type="ECO:0000256" key="2">
    <source>
        <dbReference type="ARBA" id="ARBA00022692"/>
    </source>
</evidence>
<evidence type="ECO:0000259" key="6">
    <source>
        <dbReference type="Pfam" id="PF04893"/>
    </source>
</evidence>
<feature type="transmembrane region" description="Helical" evidence="5">
    <location>
        <begin position="181"/>
        <end position="210"/>
    </location>
</feature>
<dbReference type="EMBL" id="QQYZ01000009">
    <property type="protein sequence ID" value="RSY84725.1"/>
    <property type="molecule type" value="Genomic_DNA"/>
</dbReference>
<keyword evidence="2 5" id="KW-0812">Transmembrane</keyword>
<comment type="subcellular location">
    <subcellularLocation>
        <location evidence="1">Membrane</location>
        <topology evidence="1">Multi-pass membrane protein</topology>
    </subcellularLocation>
</comment>
<feature type="domain" description="Yip1" evidence="6">
    <location>
        <begin position="28"/>
        <end position="197"/>
    </location>
</feature>
<feature type="transmembrane region" description="Helical" evidence="5">
    <location>
        <begin position="87"/>
        <end position="108"/>
    </location>
</feature>
<dbReference type="InterPro" id="IPR006977">
    <property type="entry name" value="Yip1_dom"/>
</dbReference>
<accession>A0A430G3F3</accession>
<evidence type="ECO:0000313" key="7">
    <source>
        <dbReference type="EMBL" id="RSY84725.1"/>
    </source>
</evidence>